<comment type="caution">
    <text evidence="3">The sequence shown here is derived from an EMBL/GenBank/DDBJ whole genome shotgun (WGS) entry which is preliminary data.</text>
</comment>
<dbReference type="EMBL" id="JAQQFM010000004">
    <property type="protein sequence ID" value="MFL9924402.1"/>
    <property type="molecule type" value="Genomic_DNA"/>
</dbReference>
<keyword evidence="4" id="KW-1185">Reference proteome</keyword>
<feature type="coiled-coil region" evidence="1">
    <location>
        <begin position="280"/>
        <end position="307"/>
    </location>
</feature>
<dbReference type="RefSeq" id="WP_408157031.1">
    <property type="nucleotide sequence ID" value="NZ_JAQQFM010000004.1"/>
</dbReference>
<evidence type="ECO:0000313" key="4">
    <source>
        <dbReference type="Proteomes" id="UP001629246"/>
    </source>
</evidence>
<organism evidence="3 4">
    <name type="scientific">Herbaspirillum lusitanum</name>
    <dbReference type="NCBI Taxonomy" id="213312"/>
    <lineage>
        <taxon>Bacteria</taxon>
        <taxon>Pseudomonadati</taxon>
        <taxon>Pseudomonadota</taxon>
        <taxon>Betaproteobacteria</taxon>
        <taxon>Burkholderiales</taxon>
        <taxon>Oxalobacteraceae</taxon>
        <taxon>Herbaspirillum</taxon>
    </lineage>
</organism>
<evidence type="ECO:0000256" key="2">
    <source>
        <dbReference type="SAM" id="Phobius"/>
    </source>
</evidence>
<keyword evidence="2" id="KW-0812">Transmembrane</keyword>
<name>A0ABW9A8X3_9BURK</name>
<protein>
    <submittedName>
        <fullName evidence="3">Chemotaxis protein</fullName>
    </submittedName>
</protein>
<proteinExistence type="predicted"/>
<keyword evidence="1" id="KW-0175">Coiled coil</keyword>
<accession>A0ABW9A8X3</accession>
<keyword evidence="2" id="KW-1133">Transmembrane helix</keyword>
<reference evidence="3 4" key="1">
    <citation type="journal article" date="2024" name="Chem. Sci.">
        <title>Discovery of megapolipeptins by genome mining of a Burkholderiales bacteria collection.</title>
        <authorList>
            <person name="Paulo B.S."/>
            <person name="Recchia M.J.J."/>
            <person name="Lee S."/>
            <person name="Fergusson C.H."/>
            <person name="Romanowski S.B."/>
            <person name="Hernandez A."/>
            <person name="Krull N."/>
            <person name="Liu D.Y."/>
            <person name="Cavanagh H."/>
            <person name="Bos A."/>
            <person name="Gray C.A."/>
            <person name="Murphy B.T."/>
            <person name="Linington R.G."/>
            <person name="Eustaquio A.S."/>
        </authorList>
    </citation>
    <scope>NUCLEOTIDE SEQUENCE [LARGE SCALE GENOMIC DNA]</scope>
    <source>
        <strain evidence="3 4">RL21-008-BIB-A</strain>
    </source>
</reference>
<gene>
    <name evidence="3" type="ORF">PQR62_09005</name>
</gene>
<evidence type="ECO:0000256" key="1">
    <source>
        <dbReference type="SAM" id="Coils"/>
    </source>
</evidence>
<feature type="transmembrane region" description="Helical" evidence="2">
    <location>
        <begin position="12"/>
        <end position="30"/>
    </location>
</feature>
<dbReference type="Proteomes" id="UP001629246">
    <property type="component" value="Unassembled WGS sequence"/>
</dbReference>
<keyword evidence="2" id="KW-0472">Membrane</keyword>
<evidence type="ECO:0000313" key="3">
    <source>
        <dbReference type="EMBL" id="MFL9924402.1"/>
    </source>
</evidence>
<sequence>MLNLVLMASLAQHWWLGVLVGVLLGGAFYLNGALRIAGEAADAASPLPVPQSTAPVAVVVAGHEVQLSNVETAAPMMTGATSVAEGTSQHSTVVANEAQAQALPELMSGVLPAWRGNVQLARSQTQEAIDNLTARFAGLHDRLGGALKLSQGGKNADVLQVIQNAAMQLGAIAAALEDVLASRQGLLRKMDSLSHAHEEIRQLAQENEQLAGHTGVADLVSDERSWQEMAERSASNSRQIVAKSKAARQQIQAAISAASEIDSESGAVMDNSRTVIDQVVSDFRESALKLSGKVDQLQEENREVDQEICQILVSLQFQDRISQILDHVQSDISKLHEALDGGHSLPPRAQWLADLEQTYTTHEQRQMHSGRQSAPVLHSSVDFF</sequence>